<dbReference type="PROSITE" id="PS50215">
    <property type="entry name" value="ADAM_MEPRO"/>
    <property type="match status" value="1"/>
</dbReference>
<evidence type="ECO:0000256" key="2">
    <source>
        <dbReference type="ARBA" id="ARBA00022692"/>
    </source>
</evidence>
<feature type="chain" id="PRO_5046096242" evidence="9">
    <location>
        <begin position="22"/>
        <end position="798"/>
    </location>
</feature>
<dbReference type="Ensembl" id="ENSRNOT00000038266.8">
    <property type="protein sequence ID" value="ENSRNOP00000031189.7"/>
    <property type="gene ID" value="ENSRNOG00000025728.8"/>
</dbReference>
<evidence type="ECO:0000313" key="14">
    <source>
        <dbReference type="Proteomes" id="UP000002494"/>
    </source>
</evidence>
<sequence length="798" mass="88002">MLGAMLHTLLLLLAELGALLASGPDSQSSFLEIIFPEKIEDKTNSEEQISYVIPINKKKYTVHLQKRYFLTNRFMVYMYNQGSTSFHSSNIPAQCYYQGYIKGYPGSVATLSTCSGLRGFLQFENVSYGIEPLESAATSQHIVYELGKGEKELLFNKNSRNLEMPTNYGILINKKPKSPSKHLFSLYLEMTIVVDKALYDYLGSDSMIVTNKVIEIISLVNSVFEQFKVTIVLSSLELWSDKNKIPTVGEADELLRRFSEWKQSYLTLRPHDVAYLFIYNEQPNYMGATYPGKMCTAPYSAGITMYPKDMTLEAFSVILTQMLGLSLGISYDNPEKCRCSEKVCIMNPRAMQYTGVKTFSNCSSNDFERFKLNEGAKCLQNKPEMQRSPRAVCGNGKVEGDEICDCGSQQQCGANSCCEPTSCVLKSGKACDSMSPSATCCKDCQFLPDKHECRPSSNMYCDVAEVCNGSSGQCPPDIILSNGIICGEGGTVCYNGNCPNLDRACEAMYGLGSTNAPFACYEEIQGQNDRFGNCGKDQQNRYIFCGWRNLICGRLVCTYPSKLPFIPPNISTASVIYAFVRDKVCISVDFGSSVKEDPLRVLNGAVCDLDRICLNGVCVESRFLKAQSTSCAEAKCNGHGVCTSRGDCHCSEGFQPPSCTPKEGGDSSWYGRQGLPMEGASRNREKKWLLSLYIVLIILTTAVVLGTGWKGLKKCRFKEEESMSSESKSEDNTQTYNSRYILAGMIDFCGTGLKCKQRAVGYVPNSLTTIAPVGVPCLWHSSSGRSKSEASSGSPTSS</sequence>
<keyword evidence="6" id="KW-0245">EGF-like domain</keyword>
<proteinExistence type="predicted"/>
<feature type="transmembrane region" description="Helical" evidence="8">
    <location>
        <begin position="688"/>
        <end position="709"/>
    </location>
</feature>
<dbReference type="OMA" id="GWQCLCP"/>
<dbReference type="Gene3D" id="4.10.70.10">
    <property type="entry name" value="Disintegrin domain"/>
    <property type="match status" value="1"/>
</dbReference>
<feature type="disulfide bond" evidence="6">
    <location>
        <begin position="650"/>
        <end position="659"/>
    </location>
</feature>
<dbReference type="InterPro" id="IPR006586">
    <property type="entry name" value="ADAM_Cys-rich"/>
</dbReference>
<name>D3ZEP8_RAT</name>
<dbReference type="InterPro" id="IPR002870">
    <property type="entry name" value="Peptidase_M12B_N"/>
</dbReference>
<dbReference type="GO" id="GO:0006508">
    <property type="term" value="P:proteolysis"/>
    <property type="evidence" value="ECO:0000318"/>
    <property type="project" value="GO_Central"/>
</dbReference>
<dbReference type="InterPro" id="IPR000742">
    <property type="entry name" value="EGF"/>
</dbReference>
<keyword evidence="14" id="KW-1185">Reference proteome</keyword>
<feature type="domain" description="Disintegrin" evidence="11">
    <location>
        <begin position="390"/>
        <end position="482"/>
    </location>
</feature>
<dbReference type="GO" id="GO:0005886">
    <property type="term" value="C:plasma membrane"/>
    <property type="evidence" value="ECO:0000318"/>
    <property type="project" value="GO_Central"/>
</dbReference>
<dbReference type="Pfam" id="PF01421">
    <property type="entry name" value="Reprolysin"/>
    <property type="match status" value="1"/>
</dbReference>
<keyword evidence="4 8" id="KW-0472">Membrane</keyword>
<evidence type="ECO:0000256" key="4">
    <source>
        <dbReference type="ARBA" id="ARBA00023136"/>
    </source>
</evidence>
<dbReference type="InterPro" id="IPR001590">
    <property type="entry name" value="Peptidase_M12B"/>
</dbReference>
<dbReference type="Bgee" id="ENSRNOG00000025728">
    <property type="expression patterns" value="Expressed in testis and 1 other cell type or tissue"/>
</dbReference>
<dbReference type="SUPFAM" id="SSF55486">
    <property type="entry name" value="Metalloproteases ('zincins'), catalytic domain"/>
    <property type="match status" value="1"/>
</dbReference>
<dbReference type="HOGENOM" id="CLU_012714_4_3_1"/>
<feature type="domain" description="Peptidase M12B" evidence="12">
    <location>
        <begin position="186"/>
        <end position="383"/>
    </location>
</feature>
<dbReference type="GO" id="GO:0009986">
    <property type="term" value="C:cell surface"/>
    <property type="evidence" value="ECO:0000266"/>
    <property type="project" value="RGD"/>
</dbReference>
<keyword evidence="5 6" id="KW-1015">Disulfide bond</keyword>
<evidence type="ECO:0000256" key="9">
    <source>
        <dbReference type="SAM" id="SignalP"/>
    </source>
</evidence>
<dbReference type="InParanoid" id="D3ZEP8"/>
<dbReference type="PANTHER" id="PTHR11905:SF24">
    <property type="entry name" value="DISINTEGRIN AND METALLOPROTEINASE DOMAIN-CONTAINING PROTEIN 32"/>
    <property type="match status" value="1"/>
</dbReference>
<comment type="subcellular location">
    <subcellularLocation>
        <location evidence="1">Membrane</location>
        <topology evidence="1">Single-pass membrane protein</topology>
    </subcellularLocation>
</comment>
<dbReference type="SMR" id="D3ZEP8"/>
<dbReference type="InterPro" id="IPR034027">
    <property type="entry name" value="Reprolysin_adamalysin"/>
</dbReference>
<dbReference type="InterPro" id="IPR024079">
    <property type="entry name" value="MetalloPept_cat_dom_sf"/>
</dbReference>
<dbReference type="STRING" id="10116.ENSRNOP00000031189"/>
<dbReference type="Pfam" id="PF00200">
    <property type="entry name" value="Disintegrin"/>
    <property type="match status" value="1"/>
</dbReference>
<evidence type="ECO:0000256" key="7">
    <source>
        <dbReference type="PROSITE-ProRule" id="PRU00276"/>
    </source>
</evidence>
<dbReference type="AGR" id="RGD:735114"/>
<dbReference type="GO" id="GO:0007339">
    <property type="term" value="P:binding of sperm to zona pellucida"/>
    <property type="evidence" value="ECO:0000318"/>
    <property type="project" value="GO_Central"/>
</dbReference>
<evidence type="ECO:0000259" key="12">
    <source>
        <dbReference type="PROSITE" id="PS50215"/>
    </source>
</evidence>
<dbReference type="Proteomes" id="UP000002494">
    <property type="component" value="Chromosome 16"/>
</dbReference>
<gene>
    <name evidence="13 15" type="primary">Adam32</name>
</gene>
<dbReference type="PANTHER" id="PTHR11905">
    <property type="entry name" value="ADAM A DISINTEGRIN AND METALLOPROTEASE DOMAIN"/>
    <property type="match status" value="1"/>
</dbReference>
<evidence type="ECO:0000256" key="1">
    <source>
        <dbReference type="ARBA" id="ARBA00004167"/>
    </source>
</evidence>
<dbReference type="Pfam" id="PF01562">
    <property type="entry name" value="Pep_M12B_propep"/>
    <property type="match status" value="1"/>
</dbReference>
<dbReference type="PROSITE" id="PS50026">
    <property type="entry name" value="EGF_3"/>
    <property type="match status" value="1"/>
</dbReference>
<evidence type="ECO:0000256" key="6">
    <source>
        <dbReference type="PROSITE-ProRule" id="PRU00076"/>
    </source>
</evidence>
<dbReference type="CDD" id="cd04269">
    <property type="entry name" value="ZnMc_adamalysin_II_like"/>
    <property type="match status" value="1"/>
</dbReference>
<dbReference type="AlphaFoldDB" id="D3ZEP8"/>
<dbReference type="SMART" id="SM00608">
    <property type="entry name" value="ACR"/>
    <property type="match status" value="1"/>
</dbReference>
<dbReference type="OrthoDB" id="5951731at2759"/>
<feature type="signal peptide" evidence="9">
    <location>
        <begin position="1"/>
        <end position="21"/>
    </location>
</feature>
<evidence type="ECO:0000259" key="10">
    <source>
        <dbReference type="PROSITE" id="PS50026"/>
    </source>
</evidence>
<feature type="disulfide bond" evidence="7">
    <location>
        <begin position="339"/>
        <end position="344"/>
    </location>
</feature>
<evidence type="ECO:0000313" key="13">
    <source>
        <dbReference type="Ensembl" id="ENSRNOP00000031189.7"/>
    </source>
</evidence>
<keyword evidence="3 8" id="KW-1133">Transmembrane helix</keyword>
<dbReference type="RGD" id="735114">
    <property type="gene designation" value="Adam32"/>
</dbReference>
<accession>D3ZEP8</accession>
<dbReference type="GO" id="GO:0004222">
    <property type="term" value="F:metalloendopeptidase activity"/>
    <property type="evidence" value="ECO:0000318"/>
    <property type="project" value="GO_Central"/>
</dbReference>
<comment type="caution">
    <text evidence="6">Lacks conserved residue(s) required for the propagation of feature annotation.</text>
</comment>
<dbReference type="SUPFAM" id="SSF57552">
    <property type="entry name" value="Blood coagulation inhibitor (disintegrin)"/>
    <property type="match status" value="1"/>
</dbReference>
<dbReference type="Pfam" id="PF08516">
    <property type="entry name" value="ADAM_CR"/>
    <property type="match status" value="1"/>
</dbReference>
<dbReference type="eggNOG" id="KOG3607">
    <property type="taxonomic scope" value="Eukaryota"/>
</dbReference>
<dbReference type="InterPro" id="IPR001762">
    <property type="entry name" value="Disintegrin_dom"/>
</dbReference>
<evidence type="ECO:0000313" key="15">
    <source>
        <dbReference type="RGD" id="735114"/>
    </source>
</evidence>
<evidence type="ECO:0000256" key="8">
    <source>
        <dbReference type="SAM" id="Phobius"/>
    </source>
</evidence>
<reference evidence="13" key="2">
    <citation type="submission" date="2025-08" db="UniProtKB">
        <authorList>
            <consortium name="Ensembl"/>
        </authorList>
    </citation>
    <scope>IDENTIFICATION</scope>
    <source>
        <strain evidence="13">Brown Norway</strain>
    </source>
</reference>
<dbReference type="PROSITE" id="PS50214">
    <property type="entry name" value="DISINTEGRIN_2"/>
    <property type="match status" value="1"/>
</dbReference>
<keyword evidence="9" id="KW-0732">Signal</keyword>
<dbReference type="PaxDb" id="10116-ENSRNOP00000031189"/>
<organism evidence="13 14">
    <name type="scientific">Rattus norvegicus</name>
    <name type="common">Rat</name>
    <dbReference type="NCBI Taxonomy" id="10116"/>
    <lineage>
        <taxon>Eukaryota</taxon>
        <taxon>Metazoa</taxon>
        <taxon>Chordata</taxon>
        <taxon>Craniata</taxon>
        <taxon>Vertebrata</taxon>
        <taxon>Euteleostomi</taxon>
        <taxon>Mammalia</taxon>
        <taxon>Eutheria</taxon>
        <taxon>Euarchontoglires</taxon>
        <taxon>Glires</taxon>
        <taxon>Rodentia</taxon>
        <taxon>Myomorpha</taxon>
        <taxon>Muroidea</taxon>
        <taxon>Muridae</taxon>
        <taxon>Murinae</taxon>
        <taxon>Rattus</taxon>
    </lineage>
</organism>
<reference evidence="13" key="1">
    <citation type="submission" date="2024-01" db="EMBL/GenBank/DDBJ databases">
        <title>GRCr8: a new rat reference genome assembly contstructed from accurate long reads and long range scaffolding.</title>
        <authorList>
            <person name="Doris P.A."/>
            <person name="Kalbfleisch T."/>
            <person name="Li K."/>
            <person name="Howe K."/>
            <person name="Wood J."/>
        </authorList>
    </citation>
    <scope>NUCLEOTIDE SEQUENCE [LARGE SCALE GENOMIC DNA]</scope>
    <source>
        <strain evidence="13">Brown Norway</strain>
    </source>
</reference>
<evidence type="ECO:0000256" key="5">
    <source>
        <dbReference type="ARBA" id="ARBA00023157"/>
    </source>
</evidence>
<reference evidence="13" key="3">
    <citation type="submission" date="2025-09" db="UniProtKB">
        <authorList>
            <consortium name="Ensembl"/>
        </authorList>
    </citation>
    <scope>IDENTIFICATION</scope>
    <source>
        <strain evidence="13">Brown Norway</strain>
    </source>
</reference>
<dbReference type="GO" id="GO:0008584">
    <property type="term" value="P:male gonad development"/>
    <property type="evidence" value="ECO:0000318"/>
    <property type="project" value="GO_Central"/>
</dbReference>
<keyword evidence="2 8" id="KW-0812">Transmembrane</keyword>
<dbReference type="GO" id="GO:0007155">
    <property type="term" value="P:cell adhesion"/>
    <property type="evidence" value="ECO:0000318"/>
    <property type="project" value="GO_Central"/>
</dbReference>
<dbReference type="SMART" id="SM00050">
    <property type="entry name" value="DISIN"/>
    <property type="match status" value="1"/>
</dbReference>
<protein>
    <submittedName>
        <fullName evidence="13">ADAM metallopeptidase domain 32</fullName>
    </submittedName>
</protein>
<evidence type="ECO:0000259" key="11">
    <source>
        <dbReference type="PROSITE" id="PS50214"/>
    </source>
</evidence>
<feature type="domain" description="EGF-like" evidence="10">
    <location>
        <begin position="627"/>
        <end position="660"/>
    </location>
</feature>
<dbReference type="GeneTree" id="ENSGT00940000161015"/>
<dbReference type="InterPro" id="IPR036436">
    <property type="entry name" value="Disintegrin_dom_sf"/>
</dbReference>
<dbReference type="PROSITE" id="PS01186">
    <property type="entry name" value="EGF_2"/>
    <property type="match status" value="1"/>
</dbReference>
<evidence type="ECO:0000256" key="3">
    <source>
        <dbReference type="ARBA" id="ARBA00022989"/>
    </source>
</evidence>
<dbReference type="Gene3D" id="3.40.390.10">
    <property type="entry name" value="Collagenase (Catalytic Domain)"/>
    <property type="match status" value="1"/>
</dbReference>